<proteinExistence type="inferred from homology"/>
<evidence type="ECO:0000313" key="3">
    <source>
        <dbReference type="EMBL" id="MDZ7281809.1"/>
    </source>
</evidence>
<name>A0ABU5LPE9_9SPHN</name>
<dbReference type="RefSeq" id="WP_322539030.1">
    <property type="nucleotide sequence ID" value="NZ_JAOBTW010000007.1"/>
</dbReference>
<gene>
    <name evidence="3" type="ORF">N4G62_07195</name>
</gene>
<comment type="similarity">
    <text evidence="1 2">Belongs to the OprB family.</text>
</comment>
<dbReference type="PANTHER" id="PTHR37944">
    <property type="entry name" value="PORIN B"/>
    <property type="match status" value="1"/>
</dbReference>
<protein>
    <submittedName>
        <fullName evidence="3">Carbohydrate porin</fullName>
    </submittedName>
</protein>
<keyword evidence="4" id="KW-1185">Reference proteome</keyword>
<dbReference type="Proteomes" id="UP001292182">
    <property type="component" value="Unassembled WGS sequence"/>
</dbReference>
<dbReference type="InterPro" id="IPR038673">
    <property type="entry name" value="OprB_sf"/>
</dbReference>
<dbReference type="PANTHER" id="PTHR37944:SF1">
    <property type="entry name" value="PORIN B"/>
    <property type="match status" value="1"/>
</dbReference>
<evidence type="ECO:0000256" key="2">
    <source>
        <dbReference type="RuleBase" id="RU363072"/>
    </source>
</evidence>
<accession>A0ABU5LPE9</accession>
<sequence>MTLRQSIMLLAVPMLAILPSPVLAQEEEPRTETSDEGEDEKADAFSLDLLYKADLVGVAAGGGARGARFLDNVDVMASIDLDRAAGWHGTSAYVGVLSNAGARPNDIAGTLQGVNNIEVGSPDLLLYQAWVQQRFAGDRGSVLVGKYDLNSEFYANPAAAALIAPAFGIGSELAATGPNGPSIFPQTDLAIRVRMEGKRHYVQAAVIRAPRGVADEGGPRSALMIAEAGIRGRTAITVGGWTYTDRQQRIVPPGITLGPDTAISHGLYALVEQDLVGEAGKAGHWTAFLRAGLSDGLTTPFGDGMQVGVTGYGVLPSRPDSLVSIGFATAGLSRAYRRANPPEEAPLTRSESTFELTYSDRVARFLTLQPDVQYVHRPAGLRDAPGVVVLGLRAIVDWKIH</sequence>
<evidence type="ECO:0000256" key="1">
    <source>
        <dbReference type="ARBA" id="ARBA00008769"/>
    </source>
</evidence>
<evidence type="ECO:0000313" key="4">
    <source>
        <dbReference type="Proteomes" id="UP001292182"/>
    </source>
</evidence>
<reference evidence="4" key="1">
    <citation type="submission" date="2023-07" db="EMBL/GenBank/DDBJ databases">
        <title>Whole genome sequence analysis of rice epiphytic Sphingomonas sanguinis OsEp_Plm_15B2.</title>
        <authorList>
            <person name="Sahu K.P."/>
            <person name="Asharani P."/>
            <person name="Reddy B."/>
            <person name="Kumar A."/>
        </authorList>
    </citation>
    <scope>NUCLEOTIDE SEQUENCE [LARGE SCALE GENOMIC DNA]</scope>
    <source>
        <strain evidence="4">OsEp_Plm_15B2</strain>
    </source>
</reference>
<feature type="chain" id="PRO_5044971195" evidence="2">
    <location>
        <begin position="25"/>
        <end position="401"/>
    </location>
</feature>
<organism evidence="3 4">
    <name type="scientific">Sphingomonas sanguinis</name>
    <dbReference type="NCBI Taxonomy" id="33051"/>
    <lineage>
        <taxon>Bacteria</taxon>
        <taxon>Pseudomonadati</taxon>
        <taxon>Pseudomonadota</taxon>
        <taxon>Alphaproteobacteria</taxon>
        <taxon>Sphingomonadales</taxon>
        <taxon>Sphingomonadaceae</taxon>
        <taxon>Sphingomonas</taxon>
    </lineage>
</organism>
<dbReference type="InterPro" id="IPR007049">
    <property type="entry name" value="Carb-sel_porin_OprB"/>
</dbReference>
<dbReference type="Gene3D" id="2.40.160.180">
    <property type="entry name" value="Carbohydrate-selective porin OprB"/>
    <property type="match status" value="1"/>
</dbReference>
<dbReference type="InterPro" id="IPR052932">
    <property type="entry name" value="OprB_Porin"/>
</dbReference>
<comment type="caution">
    <text evidence="3">The sequence shown here is derived from an EMBL/GenBank/DDBJ whole genome shotgun (WGS) entry which is preliminary data.</text>
</comment>
<keyword evidence="2" id="KW-0732">Signal</keyword>
<dbReference type="Pfam" id="PF04966">
    <property type="entry name" value="OprB"/>
    <property type="match status" value="1"/>
</dbReference>
<dbReference type="EMBL" id="JAOBTW010000007">
    <property type="protein sequence ID" value="MDZ7281809.1"/>
    <property type="molecule type" value="Genomic_DNA"/>
</dbReference>
<feature type="signal peptide" evidence="2">
    <location>
        <begin position="1"/>
        <end position="24"/>
    </location>
</feature>